<keyword evidence="7 8" id="KW-0924">Ammonia transport</keyword>
<evidence type="ECO:0000256" key="3">
    <source>
        <dbReference type="ARBA" id="ARBA00022448"/>
    </source>
</evidence>
<evidence type="ECO:0000256" key="4">
    <source>
        <dbReference type="ARBA" id="ARBA00022692"/>
    </source>
</evidence>
<gene>
    <name evidence="11" type="primary">AMT4</name>
    <name evidence="11" type="ORF">THAPSDRAFT_268226</name>
</gene>
<keyword evidence="6 8" id="KW-0472">Membrane</keyword>
<dbReference type="PaxDb" id="35128-Thaps268226"/>
<dbReference type="GO" id="GO:0005886">
    <property type="term" value="C:plasma membrane"/>
    <property type="evidence" value="ECO:0000318"/>
    <property type="project" value="GO_Central"/>
</dbReference>
<dbReference type="InterPro" id="IPR001905">
    <property type="entry name" value="Ammonium_transpt"/>
</dbReference>
<evidence type="ECO:0000313" key="12">
    <source>
        <dbReference type="Proteomes" id="UP000001449"/>
    </source>
</evidence>
<keyword evidence="3 8" id="KW-0813">Transport</keyword>
<dbReference type="InterPro" id="IPR018047">
    <property type="entry name" value="Ammonium_transpt_CS"/>
</dbReference>
<evidence type="ECO:0000313" key="11">
    <source>
        <dbReference type="EMBL" id="EED95192.1"/>
    </source>
</evidence>
<feature type="transmembrane region" description="Helical" evidence="8">
    <location>
        <begin position="222"/>
        <end position="246"/>
    </location>
</feature>
<feature type="transmembrane region" description="Helical" evidence="8">
    <location>
        <begin position="258"/>
        <end position="275"/>
    </location>
</feature>
<dbReference type="GO" id="GO:0072488">
    <property type="term" value="P:ammonium transmembrane transport"/>
    <property type="evidence" value="ECO:0000318"/>
    <property type="project" value="GO_Central"/>
</dbReference>
<dbReference type="STRING" id="35128.B8BTZ7"/>
<accession>B8BTZ7</accession>
<dbReference type="RefSeq" id="XP_002287749.1">
    <property type="nucleotide sequence ID" value="XM_002287713.1"/>
</dbReference>
<evidence type="ECO:0000259" key="10">
    <source>
        <dbReference type="Pfam" id="PF00909"/>
    </source>
</evidence>
<organism evidence="11 12">
    <name type="scientific">Thalassiosira pseudonana</name>
    <name type="common">Marine diatom</name>
    <name type="synonym">Cyclotella nana</name>
    <dbReference type="NCBI Taxonomy" id="35128"/>
    <lineage>
        <taxon>Eukaryota</taxon>
        <taxon>Sar</taxon>
        <taxon>Stramenopiles</taxon>
        <taxon>Ochrophyta</taxon>
        <taxon>Bacillariophyta</taxon>
        <taxon>Coscinodiscophyceae</taxon>
        <taxon>Thalassiosirophycidae</taxon>
        <taxon>Thalassiosirales</taxon>
        <taxon>Thalassiosiraceae</taxon>
        <taxon>Thalassiosira</taxon>
    </lineage>
</organism>
<dbReference type="Gene3D" id="1.10.3430.10">
    <property type="entry name" value="Ammonium transporter AmtB like domains"/>
    <property type="match status" value="1"/>
</dbReference>
<dbReference type="InterPro" id="IPR024041">
    <property type="entry name" value="NH4_transpt_AmtB-like_dom"/>
</dbReference>
<dbReference type="GeneID" id="7450192"/>
<comment type="caution">
    <text evidence="8">Lacks conserved residue(s) required for the propagation of feature annotation.</text>
</comment>
<dbReference type="eggNOG" id="KOG0682">
    <property type="taxonomic scope" value="Eukaryota"/>
</dbReference>
<proteinExistence type="inferred from homology"/>
<feature type="transmembrane region" description="Helical" evidence="8">
    <location>
        <begin position="365"/>
        <end position="390"/>
    </location>
</feature>
<feature type="region of interest" description="Disordered" evidence="9">
    <location>
        <begin position="438"/>
        <end position="460"/>
    </location>
</feature>
<dbReference type="HOGENOM" id="CLU_000445_33_1_1"/>
<feature type="transmembrane region" description="Helical" evidence="8">
    <location>
        <begin position="99"/>
        <end position="120"/>
    </location>
</feature>
<dbReference type="SUPFAM" id="SSF111352">
    <property type="entry name" value="Ammonium transporter"/>
    <property type="match status" value="1"/>
</dbReference>
<dbReference type="GO" id="GO:0097272">
    <property type="term" value="P:ammonium homeostasis"/>
    <property type="evidence" value="ECO:0000318"/>
    <property type="project" value="GO_Central"/>
</dbReference>
<evidence type="ECO:0000256" key="5">
    <source>
        <dbReference type="ARBA" id="ARBA00022989"/>
    </source>
</evidence>
<feature type="transmembrane region" description="Helical" evidence="8">
    <location>
        <begin position="70"/>
        <end position="92"/>
    </location>
</feature>
<evidence type="ECO:0000256" key="6">
    <source>
        <dbReference type="ARBA" id="ARBA00023136"/>
    </source>
</evidence>
<dbReference type="KEGG" id="tps:THAPSDRAFT_268226"/>
<evidence type="ECO:0000256" key="1">
    <source>
        <dbReference type="ARBA" id="ARBA00004141"/>
    </source>
</evidence>
<comment type="subcellular location">
    <subcellularLocation>
        <location evidence="8">Cell membrane</location>
        <topology evidence="8">Multi-pass membrane protein</topology>
    </subcellularLocation>
    <subcellularLocation>
        <location evidence="1">Membrane</location>
        <topology evidence="1">Multi-pass membrane protein</topology>
    </subcellularLocation>
</comment>
<evidence type="ECO:0000256" key="7">
    <source>
        <dbReference type="ARBA" id="ARBA00023177"/>
    </source>
</evidence>
<dbReference type="InParanoid" id="B8BTZ7"/>
<dbReference type="GO" id="GO:0008519">
    <property type="term" value="F:ammonium channel activity"/>
    <property type="evidence" value="ECO:0000318"/>
    <property type="project" value="GO_Central"/>
</dbReference>
<protein>
    <recommendedName>
        <fullName evidence="8">Ammonium transporter</fullName>
    </recommendedName>
</protein>
<comment type="similarity">
    <text evidence="2 8">Belongs to the ammonia transporter channel (TC 1.A.11.2) family.</text>
</comment>
<dbReference type="AlphaFoldDB" id="B8BTZ7"/>
<feature type="transmembrane region" description="Helical" evidence="8">
    <location>
        <begin position="194"/>
        <end position="216"/>
    </location>
</feature>
<dbReference type="PANTHER" id="PTHR11730:SF6">
    <property type="entry name" value="AMMONIUM TRANSPORTER"/>
    <property type="match status" value="1"/>
</dbReference>
<dbReference type="PANTHER" id="PTHR11730">
    <property type="entry name" value="AMMONIUM TRANSPORTER"/>
    <property type="match status" value="1"/>
</dbReference>
<dbReference type="Proteomes" id="UP000001449">
    <property type="component" value="Chromosome 2"/>
</dbReference>
<keyword evidence="12" id="KW-1185">Reference proteome</keyword>
<evidence type="ECO:0000256" key="2">
    <source>
        <dbReference type="ARBA" id="ARBA00005887"/>
    </source>
</evidence>
<keyword evidence="4 8" id="KW-0812">Transmembrane</keyword>
<sequence>MQAGFAMLCAGSVRKKNVTNTMLKNLLDACGAALGFYSVGYAFAYGGSVDAGKKTFIGMSNFFLQDVDNYMFWLFQFAFAATSATIVAGTLAERCQMTAYLCYSIALTGFVYPVVAHSIWSQQGFLSATAQDPLWGTGFIDFAGSTVVHLTGGFTALIATYLLGPRRGRFYDAKGKQLEVPNPMPGHSAALQMLGFFILWFGWYGFIVGSAITIIGPNQDKIISTSAVNTTLSAASSCFSALLVNYVIVERQSGEGEFSLLAAMNGCLSGLVAITGGCAVIAPWAAIIVGLFAGLLYLFTSKVLVRVRIDDAVEAIPVHMTNGIWGSFAVGLFAAPSELQLVYGKANHVGLFYSWHQGSGDGTLLGVQCLGILFVVGWVFCLMSPFFLFLNYKGWFRADVLNEIAGLDLSYHDGVDMELVTQIRNQRKNLHVNSRNRFSSNSACPHHTATHVDTSTDASL</sequence>
<dbReference type="Pfam" id="PF00909">
    <property type="entry name" value="Ammonium_transp"/>
    <property type="match status" value="1"/>
</dbReference>
<evidence type="ECO:0000256" key="8">
    <source>
        <dbReference type="RuleBase" id="RU362002"/>
    </source>
</evidence>
<feature type="domain" description="Ammonium transporter AmtB-like" evidence="10">
    <location>
        <begin position="1"/>
        <end position="414"/>
    </location>
</feature>
<feature type="compositionally biased region" description="Polar residues" evidence="9">
    <location>
        <begin position="451"/>
        <end position="460"/>
    </location>
</feature>
<name>B8BTZ7_THAPS</name>
<evidence type="ECO:0000256" key="9">
    <source>
        <dbReference type="SAM" id="MobiDB-lite"/>
    </source>
</evidence>
<keyword evidence="5 8" id="KW-1133">Transmembrane helix</keyword>
<dbReference type="EMBL" id="CM000639">
    <property type="protein sequence ID" value="EED95192.1"/>
    <property type="molecule type" value="Genomic_DNA"/>
</dbReference>
<dbReference type="PROSITE" id="PS01219">
    <property type="entry name" value="AMMONIUM_TRANSP"/>
    <property type="match status" value="1"/>
</dbReference>
<feature type="transmembrane region" description="Helical" evidence="8">
    <location>
        <begin position="281"/>
        <end position="300"/>
    </location>
</feature>
<dbReference type="InterPro" id="IPR029020">
    <property type="entry name" value="Ammonium/urea_transptr"/>
</dbReference>
<feature type="transmembrane region" description="Helical" evidence="8">
    <location>
        <begin position="312"/>
        <end position="335"/>
    </location>
</feature>
<feature type="transmembrane region" description="Helical" evidence="8">
    <location>
        <begin position="140"/>
        <end position="164"/>
    </location>
</feature>
<reference evidence="11 12" key="1">
    <citation type="journal article" date="2004" name="Science">
        <title>The genome of the diatom Thalassiosira pseudonana: ecology, evolution, and metabolism.</title>
        <authorList>
            <person name="Armbrust E.V."/>
            <person name="Berges J.A."/>
            <person name="Bowler C."/>
            <person name="Green B.R."/>
            <person name="Martinez D."/>
            <person name="Putnam N.H."/>
            <person name="Zhou S."/>
            <person name="Allen A.E."/>
            <person name="Apt K.E."/>
            <person name="Bechner M."/>
            <person name="Brzezinski M.A."/>
            <person name="Chaal B.K."/>
            <person name="Chiovitti A."/>
            <person name="Davis A.K."/>
            <person name="Demarest M.S."/>
            <person name="Detter J.C."/>
            <person name="Glavina T."/>
            <person name="Goodstein D."/>
            <person name="Hadi M.Z."/>
            <person name="Hellsten U."/>
            <person name="Hildebrand M."/>
            <person name="Jenkins B.D."/>
            <person name="Jurka J."/>
            <person name="Kapitonov V.V."/>
            <person name="Kroger N."/>
            <person name="Lau W.W."/>
            <person name="Lane T.W."/>
            <person name="Larimer F.W."/>
            <person name="Lippmeier J.C."/>
            <person name="Lucas S."/>
            <person name="Medina M."/>
            <person name="Montsant A."/>
            <person name="Obornik M."/>
            <person name="Parker M.S."/>
            <person name="Palenik B."/>
            <person name="Pazour G.J."/>
            <person name="Richardson P.M."/>
            <person name="Rynearson T.A."/>
            <person name="Saito M.A."/>
            <person name="Schwartz D.C."/>
            <person name="Thamatrakoln K."/>
            <person name="Valentin K."/>
            <person name="Vardi A."/>
            <person name="Wilkerson F.P."/>
            <person name="Rokhsar D.S."/>
        </authorList>
    </citation>
    <scope>NUCLEOTIDE SEQUENCE [LARGE SCALE GENOMIC DNA]</scope>
    <source>
        <strain evidence="11 12">CCMP1335</strain>
    </source>
</reference>
<dbReference type="FunFam" id="1.10.3430.10:FF:000016">
    <property type="entry name" value="Ammonium transporter"/>
    <property type="match status" value="1"/>
</dbReference>
<dbReference type="NCBIfam" id="TIGR00836">
    <property type="entry name" value="amt"/>
    <property type="match status" value="1"/>
</dbReference>
<reference evidence="11 12" key="2">
    <citation type="journal article" date="2008" name="Nature">
        <title>The Phaeodactylum genome reveals the evolutionary history of diatom genomes.</title>
        <authorList>
            <person name="Bowler C."/>
            <person name="Allen A.E."/>
            <person name="Badger J.H."/>
            <person name="Grimwood J."/>
            <person name="Jabbari K."/>
            <person name="Kuo A."/>
            <person name="Maheswari U."/>
            <person name="Martens C."/>
            <person name="Maumus F."/>
            <person name="Otillar R.P."/>
            <person name="Rayko E."/>
            <person name="Salamov A."/>
            <person name="Vandepoele K."/>
            <person name="Beszteri B."/>
            <person name="Gruber A."/>
            <person name="Heijde M."/>
            <person name="Katinka M."/>
            <person name="Mock T."/>
            <person name="Valentin K."/>
            <person name="Verret F."/>
            <person name="Berges J.A."/>
            <person name="Brownlee C."/>
            <person name="Cadoret J.P."/>
            <person name="Chiovitti A."/>
            <person name="Choi C.J."/>
            <person name="Coesel S."/>
            <person name="De Martino A."/>
            <person name="Detter J.C."/>
            <person name="Durkin C."/>
            <person name="Falciatore A."/>
            <person name="Fournet J."/>
            <person name="Haruta M."/>
            <person name="Huysman M.J."/>
            <person name="Jenkins B.D."/>
            <person name="Jiroutova K."/>
            <person name="Jorgensen R.E."/>
            <person name="Joubert Y."/>
            <person name="Kaplan A."/>
            <person name="Kroger N."/>
            <person name="Kroth P.G."/>
            <person name="La Roche J."/>
            <person name="Lindquist E."/>
            <person name="Lommer M."/>
            <person name="Martin-Jezequel V."/>
            <person name="Lopez P.J."/>
            <person name="Lucas S."/>
            <person name="Mangogna M."/>
            <person name="McGinnis K."/>
            <person name="Medlin L.K."/>
            <person name="Montsant A."/>
            <person name="Oudot-Le Secq M.P."/>
            <person name="Napoli C."/>
            <person name="Obornik M."/>
            <person name="Parker M.S."/>
            <person name="Petit J.L."/>
            <person name="Porcel B.M."/>
            <person name="Poulsen N."/>
            <person name="Robison M."/>
            <person name="Rychlewski L."/>
            <person name="Rynearson T.A."/>
            <person name="Schmutz J."/>
            <person name="Shapiro H."/>
            <person name="Siaut M."/>
            <person name="Stanley M."/>
            <person name="Sussman M.R."/>
            <person name="Taylor A.R."/>
            <person name="Vardi A."/>
            <person name="von Dassow P."/>
            <person name="Vyverman W."/>
            <person name="Willis A."/>
            <person name="Wyrwicz L.S."/>
            <person name="Rokhsar D.S."/>
            <person name="Weissenbach J."/>
            <person name="Armbrust E.V."/>
            <person name="Green B.R."/>
            <person name="Van de Peer Y."/>
            <person name="Grigoriev I.V."/>
        </authorList>
    </citation>
    <scope>NUCLEOTIDE SEQUENCE [LARGE SCALE GENOMIC DNA]</scope>
    <source>
        <strain evidence="11 12">CCMP1335</strain>
    </source>
</reference>
<dbReference type="OMA" id="HNFALRD"/>